<name>A0A6H9Y848_9ACTN</name>
<dbReference type="Proteomes" id="UP000468735">
    <property type="component" value="Unassembled WGS sequence"/>
</dbReference>
<evidence type="ECO:0000313" key="2">
    <source>
        <dbReference type="EMBL" id="KAB2339225.1"/>
    </source>
</evidence>
<comment type="caution">
    <text evidence="2">The sequence shown here is derived from an EMBL/GenBank/DDBJ whole genome shotgun (WGS) entry which is preliminary data.</text>
</comment>
<feature type="domain" description="Flavoprotein" evidence="1">
    <location>
        <begin position="8"/>
        <end position="100"/>
    </location>
</feature>
<sequence length="179" mass="19030">MDGRRILYVIVCGAGPAPQVDRLVRSAHGRGWGVCVVPTPAAVDFVDVAMLEALTGYPVHSRYRRPGESGRLPKADAIIVAPATYNTINKWTHGIADNYALGLLAELVPLGVRTAVLPFVNSALAANPVFMRSIGELRAMGVRVLFGPGEFEPHPPGTGGTRLDAYPWESVLDAVEGCG</sequence>
<dbReference type="SUPFAM" id="SSF52507">
    <property type="entry name" value="Homo-oligomeric flavin-containing Cys decarboxylases, HFCD"/>
    <property type="match status" value="1"/>
</dbReference>
<organism evidence="2 3">
    <name type="scientific">Actinomadura rudentiformis</name>
    <dbReference type="NCBI Taxonomy" id="359158"/>
    <lineage>
        <taxon>Bacteria</taxon>
        <taxon>Bacillati</taxon>
        <taxon>Actinomycetota</taxon>
        <taxon>Actinomycetes</taxon>
        <taxon>Streptosporangiales</taxon>
        <taxon>Thermomonosporaceae</taxon>
        <taxon>Actinomadura</taxon>
    </lineage>
</organism>
<keyword evidence="3" id="KW-1185">Reference proteome</keyword>
<dbReference type="EMBL" id="WBMT01000037">
    <property type="protein sequence ID" value="KAB2339225.1"/>
    <property type="molecule type" value="Genomic_DNA"/>
</dbReference>
<dbReference type="OrthoDB" id="161343at2"/>
<dbReference type="InterPro" id="IPR003382">
    <property type="entry name" value="Flavoprotein"/>
</dbReference>
<proteinExistence type="predicted"/>
<dbReference type="Pfam" id="PF02441">
    <property type="entry name" value="Flavoprotein"/>
    <property type="match status" value="1"/>
</dbReference>
<evidence type="ECO:0000313" key="3">
    <source>
        <dbReference type="Proteomes" id="UP000468735"/>
    </source>
</evidence>
<evidence type="ECO:0000259" key="1">
    <source>
        <dbReference type="Pfam" id="PF02441"/>
    </source>
</evidence>
<accession>A0A6H9Y848</accession>
<protein>
    <submittedName>
        <fullName evidence="2">Flavoprotein</fullName>
    </submittedName>
</protein>
<gene>
    <name evidence="2" type="ORF">F8566_48875</name>
</gene>
<dbReference type="InterPro" id="IPR036551">
    <property type="entry name" value="Flavin_trans-like"/>
</dbReference>
<dbReference type="Gene3D" id="3.40.50.1950">
    <property type="entry name" value="Flavin prenyltransferase-like"/>
    <property type="match status" value="1"/>
</dbReference>
<dbReference type="GO" id="GO:0003824">
    <property type="term" value="F:catalytic activity"/>
    <property type="evidence" value="ECO:0007669"/>
    <property type="project" value="InterPro"/>
</dbReference>
<reference evidence="2 3" key="1">
    <citation type="submission" date="2019-09" db="EMBL/GenBank/DDBJ databases">
        <title>Actinomadura physcomitrii sp. nov., a novel actinomycete isolated from moss [Physcomitrium sphaericum (Ludw) Fuernr].</title>
        <authorList>
            <person name="Zhuang X."/>
            <person name="Liu C."/>
        </authorList>
    </citation>
    <scope>NUCLEOTIDE SEQUENCE [LARGE SCALE GENOMIC DNA]</scope>
    <source>
        <strain evidence="2 3">HMC1</strain>
    </source>
</reference>
<dbReference type="AlphaFoldDB" id="A0A6H9Y848"/>